<dbReference type="NCBIfam" id="TIGR01670">
    <property type="entry name" value="KdsC-phosphatas"/>
    <property type="match status" value="1"/>
</dbReference>
<dbReference type="SUPFAM" id="SSF56784">
    <property type="entry name" value="HAD-like"/>
    <property type="match status" value="1"/>
</dbReference>
<sequence>MIKYIFLDVDGVLTDGAIIYSEKHGEIKNFHVRDGLGIKLAQKLGYELFILTGRDSKVTEFRCLELGIENIYQGLSDKVAEYEKIKSRYGFIDEDAAYIGDDINDIALLKKVGFSATVSDAPEYVKDVVDMVVPIEGGKGAVRYFIEEIIKRNGQWEKVLDIY</sequence>
<dbReference type="HOGENOM" id="CLU_106694_0_1_0"/>
<accession>D3PD37</accession>
<evidence type="ECO:0000256" key="8">
    <source>
        <dbReference type="ARBA" id="ARBA00022801"/>
    </source>
</evidence>
<evidence type="ECO:0000256" key="4">
    <source>
        <dbReference type="ARBA" id="ARBA00011881"/>
    </source>
</evidence>
<evidence type="ECO:0000256" key="3">
    <source>
        <dbReference type="ARBA" id="ARBA00005893"/>
    </source>
</evidence>
<gene>
    <name evidence="13" type="primary">kdsC</name>
    <name evidence="13" type="ordered locus">DEFDS_1040</name>
</gene>
<dbReference type="PIRSF" id="PIRSF006118">
    <property type="entry name" value="KDO8-P_Ptase"/>
    <property type="match status" value="1"/>
</dbReference>
<reference evidence="13 14" key="1">
    <citation type="journal article" date="2010" name="DNA Res.">
        <title>Bacterial lifestyle in a deep-sea hydrothermal vent chimney revealed by the genome sequence of the thermophilic bacterium Deferribacter desulfuricans SSM1.</title>
        <authorList>
            <person name="Takaki Y."/>
            <person name="Shimamura S."/>
            <person name="Nakagawa S."/>
            <person name="Fukuhara Y."/>
            <person name="Horikawa H."/>
            <person name="Ankai A."/>
            <person name="Harada T."/>
            <person name="Hosoyama A."/>
            <person name="Oguchi A."/>
            <person name="Fukui S."/>
            <person name="Fujita N."/>
            <person name="Takami H."/>
            <person name="Takai K."/>
        </authorList>
    </citation>
    <scope>NUCLEOTIDE SEQUENCE [LARGE SCALE GENOMIC DNA]</scope>
    <source>
        <strain evidence="14">DSM 14783 / JCM 11476 / NBRC 101012 / SSM1</strain>
    </source>
</reference>
<dbReference type="KEGG" id="ddf:DEFDS_1040"/>
<feature type="binding site" evidence="12">
    <location>
        <position position="10"/>
    </location>
    <ligand>
        <name>substrate</name>
    </ligand>
</feature>
<evidence type="ECO:0000313" key="14">
    <source>
        <dbReference type="Proteomes" id="UP000001520"/>
    </source>
</evidence>
<dbReference type="GO" id="GO:0019143">
    <property type="term" value="F:3-deoxy-manno-octulosonate-8-phosphatase activity"/>
    <property type="evidence" value="ECO:0007669"/>
    <property type="project" value="UniProtKB-EC"/>
</dbReference>
<dbReference type="STRING" id="639282.DEFDS_1040"/>
<dbReference type="SFLD" id="SFLDG01136">
    <property type="entry name" value="C1.6:_Phosphoserine_Phosphatas"/>
    <property type="match status" value="1"/>
</dbReference>
<dbReference type="GO" id="GO:0046872">
    <property type="term" value="F:metal ion binding"/>
    <property type="evidence" value="ECO:0007669"/>
    <property type="project" value="UniProtKB-KW"/>
</dbReference>
<comment type="catalytic activity">
    <reaction evidence="1">
        <text>3-deoxy-alpha-D-manno-2-octulosonate-8-phosphate + H2O = 3-deoxy-alpha-D-manno-oct-2-ulosonate + phosphate</text>
        <dbReference type="Rhea" id="RHEA:11500"/>
        <dbReference type="ChEBI" id="CHEBI:15377"/>
        <dbReference type="ChEBI" id="CHEBI:43474"/>
        <dbReference type="ChEBI" id="CHEBI:85985"/>
        <dbReference type="ChEBI" id="CHEBI:85986"/>
        <dbReference type="EC" id="3.1.3.45"/>
    </reaction>
</comment>
<dbReference type="Gene3D" id="3.40.50.1000">
    <property type="entry name" value="HAD superfamily/HAD-like"/>
    <property type="match status" value="1"/>
</dbReference>
<dbReference type="RefSeq" id="WP_013007757.1">
    <property type="nucleotide sequence ID" value="NC_013939.1"/>
</dbReference>
<dbReference type="EC" id="3.1.3.45" evidence="5"/>
<feature type="binding site" evidence="12">
    <location>
        <position position="101"/>
    </location>
    <ligand>
        <name>Mg(2+)</name>
        <dbReference type="ChEBI" id="CHEBI:18420"/>
    </ligand>
</feature>
<dbReference type="InterPro" id="IPR010023">
    <property type="entry name" value="KdsC_fam"/>
</dbReference>
<dbReference type="InterPro" id="IPR036412">
    <property type="entry name" value="HAD-like_sf"/>
</dbReference>
<proteinExistence type="inferred from homology"/>
<dbReference type="PANTHER" id="PTHR21485">
    <property type="entry name" value="HAD SUPERFAMILY MEMBERS CMAS AND KDSC"/>
    <property type="match status" value="1"/>
</dbReference>
<keyword evidence="14" id="KW-1185">Reference proteome</keyword>
<comment type="cofactor">
    <cofactor evidence="2 12">
        <name>Mg(2+)</name>
        <dbReference type="ChEBI" id="CHEBI:18420"/>
    </cofactor>
</comment>
<evidence type="ECO:0000256" key="10">
    <source>
        <dbReference type="ARBA" id="ARBA00022985"/>
    </source>
</evidence>
<evidence type="ECO:0000256" key="5">
    <source>
        <dbReference type="ARBA" id="ARBA00013066"/>
    </source>
</evidence>
<dbReference type="GO" id="GO:0009103">
    <property type="term" value="P:lipopolysaccharide biosynthetic process"/>
    <property type="evidence" value="ECO:0007669"/>
    <property type="project" value="UniProtKB-KW"/>
</dbReference>
<dbReference type="Proteomes" id="UP000001520">
    <property type="component" value="Chromosome"/>
</dbReference>
<dbReference type="Pfam" id="PF08282">
    <property type="entry name" value="Hydrolase_3"/>
    <property type="match status" value="1"/>
</dbReference>
<evidence type="ECO:0000256" key="1">
    <source>
        <dbReference type="ARBA" id="ARBA00000898"/>
    </source>
</evidence>
<dbReference type="FunFam" id="3.40.50.1000:FF:000029">
    <property type="entry name" value="3-deoxy-D-manno-octulosonate 8-phosphate phosphatase KdsC"/>
    <property type="match status" value="1"/>
</dbReference>
<keyword evidence="7 12" id="KW-0479">Metal-binding</keyword>
<evidence type="ECO:0000256" key="7">
    <source>
        <dbReference type="ARBA" id="ARBA00022723"/>
    </source>
</evidence>
<dbReference type="PANTHER" id="PTHR21485:SF6">
    <property type="entry name" value="N-ACYLNEURAMINATE CYTIDYLYLTRANSFERASE-RELATED"/>
    <property type="match status" value="1"/>
</dbReference>
<dbReference type="EMBL" id="AP011529">
    <property type="protein sequence ID" value="BAI80510.1"/>
    <property type="molecule type" value="Genomic_DNA"/>
</dbReference>
<evidence type="ECO:0000256" key="12">
    <source>
        <dbReference type="PIRSR" id="PIRSR006118-2"/>
    </source>
</evidence>
<feature type="binding site" evidence="12">
    <location>
        <position position="8"/>
    </location>
    <ligand>
        <name>Mg(2+)</name>
        <dbReference type="ChEBI" id="CHEBI:18420"/>
    </ligand>
</feature>
<dbReference type="OrthoDB" id="9805604at2"/>
<protein>
    <recommendedName>
        <fullName evidence="6">3-deoxy-D-manno-octulosonate 8-phosphate phosphatase KdsC</fullName>
        <ecNumber evidence="5">3.1.3.45</ecNumber>
    </recommendedName>
    <alternativeName>
        <fullName evidence="11">KDO 8-P phosphatase</fullName>
    </alternativeName>
</protein>
<dbReference type="SFLD" id="SFLDG01138">
    <property type="entry name" value="C1.6.2:_Deoxy-d-mannose-octulo"/>
    <property type="match status" value="1"/>
</dbReference>
<dbReference type="AlphaFoldDB" id="D3PD37"/>
<keyword evidence="8 13" id="KW-0378">Hydrolase</keyword>
<dbReference type="SFLD" id="SFLDS00003">
    <property type="entry name" value="Haloacid_Dehalogenase"/>
    <property type="match status" value="1"/>
</dbReference>
<keyword evidence="9 12" id="KW-0460">Magnesium</keyword>
<comment type="subunit">
    <text evidence="4">Homotetramer.</text>
</comment>
<comment type="similarity">
    <text evidence="3">Belongs to the KdsC family.</text>
</comment>
<evidence type="ECO:0000256" key="2">
    <source>
        <dbReference type="ARBA" id="ARBA00001946"/>
    </source>
</evidence>
<dbReference type="InterPro" id="IPR023214">
    <property type="entry name" value="HAD_sf"/>
</dbReference>
<dbReference type="CDD" id="cd01630">
    <property type="entry name" value="HAD_KDO-like"/>
    <property type="match status" value="1"/>
</dbReference>
<keyword evidence="10" id="KW-0448">Lipopolysaccharide biosynthesis</keyword>
<name>D3PD37_DEFDS</name>
<dbReference type="eggNOG" id="COG1778">
    <property type="taxonomic scope" value="Bacteria"/>
</dbReference>
<evidence type="ECO:0000256" key="11">
    <source>
        <dbReference type="ARBA" id="ARBA00031051"/>
    </source>
</evidence>
<dbReference type="InterPro" id="IPR050793">
    <property type="entry name" value="CMP-NeuNAc_synthase"/>
</dbReference>
<dbReference type="GO" id="GO:0008781">
    <property type="term" value="F:N-acylneuraminate cytidylyltransferase activity"/>
    <property type="evidence" value="ECO:0007669"/>
    <property type="project" value="TreeGrafter"/>
</dbReference>
<evidence type="ECO:0000256" key="9">
    <source>
        <dbReference type="ARBA" id="ARBA00022842"/>
    </source>
</evidence>
<evidence type="ECO:0000256" key="6">
    <source>
        <dbReference type="ARBA" id="ARBA00020092"/>
    </source>
</evidence>
<evidence type="ECO:0000313" key="13">
    <source>
        <dbReference type="EMBL" id="BAI80510.1"/>
    </source>
</evidence>
<organism evidence="13 14">
    <name type="scientific">Deferribacter desulfuricans (strain DSM 14783 / JCM 11476 / NBRC 101012 / SSM1)</name>
    <dbReference type="NCBI Taxonomy" id="639282"/>
    <lineage>
        <taxon>Bacteria</taxon>
        <taxon>Pseudomonadati</taxon>
        <taxon>Deferribacterota</taxon>
        <taxon>Deferribacteres</taxon>
        <taxon>Deferribacterales</taxon>
        <taxon>Deferribacteraceae</taxon>
        <taxon>Deferribacter</taxon>
    </lineage>
</organism>